<dbReference type="Gene3D" id="1.25.40.10">
    <property type="entry name" value="Tetratricopeptide repeat domain"/>
    <property type="match status" value="2"/>
</dbReference>
<feature type="signal peptide" evidence="1">
    <location>
        <begin position="1"/>
        <end position="21"/>
    </location>
</feature>
<sequence>MFTSFRIILMVLFLSNLSVYAQTARNLDLTPIDEVKTQDPIVDDEVKKDEREKVQEKRLEKLEKAAEAGSKTAILELGNNYFYGRLGLEKDTAMAAQWWRRGADKNHRQCMYNLANLYIRGDGVEKSEDEGLKYYMKAADFGLVQANINAALLLDRREDYKKAIRYFQEASLIKDYRAISRLAEYYERGLGGPKRVLDAIALYRESAQKGNADAQLKMAEFSNNQEYPSVYNRKEALKWLMLSADNGNSTSEARVAYCYQNGIGVRKDNEVAIRWFLRAANKNYPPAQVALGNCYSVGSGVSANLEIAYTWYEKAARLGNSSGLYNAGVCHIRGIGTKVNVARGLDYYQRAAEQNYAQAIYVLAYMYETGEDVKKDINKAIIYYQKAALQNHADALYELGRIYLAGEYLKANRDQAEIMLKKSAEMGNRDAFVLYQKSFVQKN</sequence>
<dbReference type="InterPro" id="IPR011990">
    <property type="entry name" value="TPR-like_helical_dom_sf"/>
</dbReference>
<dbReference type="RefSeq" id="WP_274149354.1">
    <property type="nucleotide sequence ID" value="NZ_CP117811.1"/>
</dbReference>
<dbReference type="SUPFAM" id="SSF81901">
    <property type="entry name" value="HCP-like"/>
    <property type="match status" value="2"/>
</dbReference>
<dbReference type="PANTHER" id="PTHR11102">
    <property type="entry name" value="SEL-1-LIKE PROTEIN"/>
    <property type="match status" value="1"/>
</dbReference>
<reference evidence="2 3" key="1">
    <citation type="submission" date="2023-02" db="EMBL/GenBank/DDBJ databases">
        <title>Genome sequence of Lentisphaera profundi SAORIC-696.</title>
        <authorList>
            <person name="Kim e."/>
            <person name="Cho J.-C."/>
            <person name="Choi A."/>
            <person name="Kang I."/>
        </authorList>
    </citation>
    <scope>NUCLEOTIDE SEQUENCE [LARGE SCALE GENOMIC DNA]</scope>
    <source>
        <strain evidence="2 3">SAORIC-696</strain>
    </source>
</reference>
<evidence type="ECO:0000256" key="1">
    <source>
        <dbReference type="SAM" id="SignalP"/>
    </source>
</evidence>
<dbReference type="Proteomes" id="UP001214250">
    <property type="component" value="Chromosome 1"/>
</dbReference>
<proteinExistence type="predicted"/>
<organism evidence="2 3">
    <name type="scientific">Lentisphaera profundi</name>
    <dbReference type="NCBI Taxonomy" id="1658616"/>
    <lineage>
        <taxon>Bacteria</taxon>
        <taxon>Pseudomonadati</taxon>
        <taxon>Lentisphaerota</taxon>
        <taxon>Lentisphaeria</taxon>
        <taxon>Lentisphaerales</taxon>
        <taxon>Lentisphaeraceae</taxon>
        <taxon>Lentisphaera</taxon>
    </lineage>
</organism>
<protein>
    <submittedName>
        <fullName evidence="2">Tetratricopeptide repeat protein</fullName>
    </submittedName>
</protein>
<dbReference type="EMBL" id="CP117811">
    <property type="protein sequence ID" value="WDE95646.1"/>
    <property type="molecule type" value="Genomic_DNA"/>
</dbReference>
<dbReference type="PANTHER" id="PTHR11102:SF160">
    <property type="entry name" value="ERAD-ASSOCIATED E3 UBIQUITIN-PROTEIN LIGASE COMPONENT HRD3"/>
    <property type="match status" value="1"/>
</dbReference>
<keyword evidence="1" id="KW-0732">Signal</keyword>
<dbReference type="InterPro" id="IPR050767">
    <property type="entry name" value="Sel1_AlgK"/>
</dbReference>
<dbReference type="InterPro" id="IPR006597">
    <property type="entry name" value="Sel1-like"/>
</dbReference>
<name>A0ABY7VNF5_9BACT</name>
<evidence type="ECO:0000313" key="3">
    <source>
        <dbReference type="Proteomes" id="UP001214250"/>
    </source>
</evidence>
<dbReference type="Pfam" id="PF08238">
    <property type="entry name" value="Sel1"/>
    <property type="match status" value="10"/>
</dbReference>
<accession>A0ABY7VNF5</accession>
<gene>
    <name evidence="2" type="ORF">PQO03_07915</name>
</gene>
<keyword evidence="3" id="KW-1185">Reference proteome</keyword>
<dbReference type="SMART" id="SM00671">
    <property type="entry name" value="SEL1"/>
    <property type="match status" value="10"/>
</dbReference>
<feature type="chain" id="PRO_5045701448" evidence="1">
    <location>
        <begin position="22"/>
        <end position="443"/>
    </location>
</feature>
<evidence type="ECO:0000313" key="2">
    <source>
        <dbReference type="EMBL" id="WDE95646.1"/>
    </source>
</evidence>